<feature type="domain" description="Glycosyltransferase 2-like" evidence="2">
    <location>
        <begin position="549"/>
        <end position="686"/>
    </location>
</feature>
<dbReference type="Proteomes" id="UP000484381">
    <property type="component" value="Unassembled WGS sequence"/>
</dbReference>
<keyword evidence="4" id="KW-1185">Reference proteome</keyword>
<dbReference type="PANTHER" id="PTHR43685:SF2">
    <property type="entry name" value="GLYCOSYLTRANSFERASE 2-LIKE DOMAIN-CONTAINING PROTEIN"/>
    <property type="match status" value="1"/>
</dbReference>
<reference evidence="3 4" key="1">
    <citation type="submission" date="2019-10" db="EMBL/GenBank/DDBJ databases">
        <title>Paraburkholderia sp. isolated from nodules of Mimosa pudica from Brazilian Atlantic Forest soils.</title>
        <authorList>
            <person name="Paulitsch F."/>
            <person name="Hungria M."/>
            <person name="Dall'Agnol R."/>
        </authorList>
    </citation>
    <scope>NUCLEOTIDE SEQUENCE [LARGE SCALE GENOMIC DNA]</scope>
    <source>
        <strain evidence="3 4">CNPSo 3157</strain>
    </source>
</reference>
<dbReference type="Pfam" id="PF13489">
    <property type="entry name" value="Methyltransf_23"/>
    <property type="match status" value="1"/>
</dbReference>
<dbReference type="PANTHER" id="PTHR43685">
    <property type="entry name" value="GLYCOSYLTRANSFERASE"/>
    <property type="match status" value="1"/>
</dbReference>
<sequence>MAPSDNIQTPCNGCGNEDSTLFATRGDGVAIRQCTRCGLGIVENVPDDTRAFYGDTYYVNGTDSGYSDYHLAAEHGLGWAANLVDLLRNNGKILDIGCADGYLLRRIKGNLERFGIEVNPSMADAAARAGIDVIGRDLLEPTLAQRYEKTFDIVTAIAVFEHLPDFAGGIKAAVDMLKDDGILLFEVPVMSTQSSNTAWLQSSFEHIYYPTEKAIRQIVETRLQCHLAGAELVIKDYASTYAGFIVKSADQANTLQSLLNLLHSNETDEHSGLSEAERHARTHLRLFHMAQTSESAVQALNQLDKSEFTEALVARIAQLWAADLQRLRMRTEHIEEVTRARDEFQREAEAWQQSWRQKSDQLAKETRRLSARLEIAQRDLRLNAAQATQAVVIEMERVAALEAKLQEANKRVLAAEDREGRARVRAEAEAEHRYAFAEAQLRLIQESIYWRLTSPARRLTTSHPLLARRMRQLAKLAYWTVKLKLFSKLREVKARRAAAALGLANAPIDTNPNPAFASTAKLLPVAGVLPELQPSIEFDEWPVEQPLVSVVIPCFNYGHLVGEAIRSVEAQTFQDFEIIVVEGGSSSTESRRALAALAEQWPERVRILLQEKPYRAGANRNFGISHARGKYVCCLDADDRLAPTYLEKALFMLESYGYDVVSPGLKFFGDRSDNWIPHERPDLDMLVHNNQVVTCAVYRRSLWRKAGGYRDSDPATGHVHEDWLFWVRIAALGARFLNLPEPLLRYRSHGLTLSNSDSVLNNDLQAQHIREFNADVLTAEAFNHARARAREHYRSPKPMRNLLREETSTQGHRPTVLLAVPYLILGGAERLLSALVKHLAETGWHVVIVSSVYSDESNGDTTAWFEQASSEIYHLPRFLSQDRWKDFVDYLFATREISLLWIVGSAFFYEDLPRLKAAHPRMKVADLLFNPIGHTGNNRRYASFIDLNLVENKEVQQWLIEAGESPERIRLIPSGADLTINAPGGKDAALLAEYGIPADNIIVGFSGRWSEEKDPVGFVEIAKLIPPNLPVTFVMTGTGPQEAELRQAVHNSGLSPARFVVCGAVPEITPFLRLYDILALPSRVDGRPNVVMEAMANGAAVIASKVGALPDMLEDGVNAYLCSPGDYRQFAQRIVELASDANMLAHFRREARSYAERHFDVQTMLVTYAQCFETLLHS</sequence>
<organism evidence="3 4">
    <name type="scientific">Paraburkholderia franconis</name>
    <dbReference type="NCBI Taxonomy" id="2654983"/>
    <lineage>
        <taxon>Bacteria</taxon>
        <taxon>Pseudomonadati</taxon>
        <taxon>Pseudomonadota</taxon>
        <taxon>Betaproteobacteria</taxon>
        <taxon>Burkholderiales</taxon>
        <taxon>Burkholderiaceae</taxon>
        <taxon>Paraburkholderia</taxon>
    </lineage>
</organism>
<dbReference type="InterPro" id="IPR029044">
    <property type="entry name" value="Nucleotide-diphossugar_trans"/>
</dbReference>
<dbReference type="InterPro" id="IPR001173">
    <property type="entry name" value="Glyco_trans_2-like"/>
</dbReference>
<name>A0A7X1NFI8_9BURK</name>
<dbReference type="Gene3D" id="3.90.550.10">
    <property type="entry name" value="Spore Coat Polysaccharide Biosynthesis Protein SpsA, Chain A"/>
    <property type="match status" value="1"/>
</dbReference>
<dbReference type="EMBL" id="WHNP01000031">
    <property type="protein sequence ID" value="MPW20596.1"/>
    <property type="molecule type" value="Genomic_DNA"/>
</dbReference>
<evidence type="ECO:0000313" key="4">
    <source>
        <dbReference type="Proteomes" id="UP000484381"/>
    </source>
</evidence>
<keyword evidence="3" id="KW-0808">Transferase</keyword>
<dbReference type="GO" id="GO:0016740">
    <property type="term" value="F:transferase activity"/>
    <property type="evidence" value="ECO:0007669"/>
    <property type="project" value="UniProtKB-KW"/>
</dbReference>
<dbReference type="SUPFAM" id="SSF53335">
    <property type="entry name" value="S-adenosyl-L-methionine-dependent methyltransferases"/>
    <property type="match status" value="1"/>
</dbReference>
<dbReference type="GO" id="GO:0044010">
    <property type="term" value="P:single-species biofilm formation"/>
    <property type="evidence" value="ECO:0007669"/>
    <property type="project" value="TreeGrafter"/>
</dbReference>
<keyword evidence="1" id="KW-0175">Coiled coil</keyword>
<dbReference type="CDD" id="cd03801">
    <property type="entry name" value="GT4_PimA-like"/>
    <property type="match status" value="1"/>
</dbReference>
<dbReference type="Pfam" id="PF00535">
    <property type="entry name" value="Glycos_transf_2"/>
    <property type="match status" value="1"/>
</dbReference>
<gene>
    <name evidence="3" type="ORF">GCT13_27880</name>
</gene>
<evidence type="ECO:0000256" key="1">
    <source>
        <dbReference type="SAM" id="Coils"/>
    </source>
</evidence>
<dbReference type="CDD" id="cd02440">
    <property type="entry name" value="AdoMet_MTases"/>
    <property type="match status" value="1"/>
</dbReference>
<dbReference type="InterPro" id="IPR050834">
    <property type="entry name" value="Glycosyltransf_2"/>
</dbReference>
<dbReference type="CDD" id="cd00761">
    <property type="entry name" value="Glyco_tranf_GTA_type"/>
    <property type="match status" value="1"/>
</dbReference>
<evidence type="ECO:0000313" key="3">
    <source>
        <dbReference type="EMBL" id="MPW20596.1"/>
    </source>
</evidence>
<dbReference type="SUPFAM" id="SSF53448">
    <property type="entry name" value="Nucleotide-diphospho-sugar transferases"/>
    <property type="match status" value="1"/>
</dbReference>
<accession>A0A7X1NFI8</accession>
<dbReference type="Pfam" id="PF13692">
    <property type="entry name" value="Glyco_trans_1_4"/>
    <property type="match status" value="1"/>
</dbReference>
<feature type="coiled-coil region" evidence="1">
    <location>
        <begin position="334"/>
        <end position="418"/>
    </location>
</feature>
<protein>
    <submittedName>
        <fullName evidence="3">Glycosyltransferase</fullName>
    </submittedName>
</protein>
<dbReference type="Gene3D" id="3.40.50.150">
    <property type="entry name" value="Vaccinia Virus protein VP39"/>
    <property type="match status" value="1"/>
</dbReference>
<dbReference type="SUPFAM" id="SSF53756">
    <property type="entry name" value="UDP-Glycosyltransferase/glycogen phosphorylase"/>
    <property type="match status" value="1"/>
</dbReference>
<evidence type="ECO:0000259" key="2">
    <source>
        <dbReference type="Pfam" id="PF00535"/>
    </source>
</evidence>
<dbReference type="InterPro" id="IPR029063">
    <property type="entry name" value="SAM-dependent_MTases_sf"/>
</dbReference>
<dbReference type="RefSeq" id="WP_152763545.1">
    <property type="nucleotide sequence ID" value="NZ_WHNP01000031.1"/>
</dbReference>
<dbReference type="Gene3D" id="3.40.50.2000">
    <property type="entry name" value="Glycogen Phosphorylase B"/>
    <property type="match status" value="2"/>
</dbReference>
<dbReference type="AlphaFoldDB" id="A0A7X1NFI8"/>
<proteinExistence type="predicted"/>
<comment type="caution">
    <text evidence="3">The sequence shown here is derived from an EMBL/GenBank/DDBJ whole genome shotgun (WGS) entry which is preliminary data.</text>
</comment>